<feature type="compositionally biased region" description="Basic and acidic residues" evidence="4">
    <location>
        <begin position="2249"/>
        <end position="2301"/>
    </location>
</feature>
<feature type="region of interest" description="Disordered" evidence="4">
    <location>
        <begin position="3022"/>
        <end position="3094"/>
    </location>
</feature>
<dbReference type="SMART" id="SM00343">
    <property type="entry name" value="ZnF_C2HC"/>
    <property type="match status" value="6"/>
</dbReference>
<dbReference type="CDD" id="cd02257">
    <property type="entry name" value="Peptidase_C19"/>
    <property type="match status" value="1"/>
</dbReference>
<proteinExistence type="predicted"/>
<evidence type="ECO:0000313" key="6">
    <source>
        <dbReference type="EMBL" id="KAK9830630.1"/>
    </source>
</evidence>
<dbReference type="GO" id="GO:0003676">
    <property type="term" value="F:nucleic acid binding"/>
    <property type="evidence" value="ECO:0007669"/>
    <property type="project" value="InterPro"/>
</dbReference>
<feature type="compositionally biased region" description="Pro residues" evidence="4">
    <location>
        <begin position="3047"/>
        <end position="3064"/>
    </location>
</feature>
<feature type="region of interest" description="Disordered" evidence="4">
    <location>
        <begin position="3278"/>
        <end position="3310"/>
    </location>
</feature>
<feature type="coiled-coil region" evidence="3">
    <location>
        <begin position="1508"/>
        <end position="1538"/>
    </location>
</feature>
<dbReference type="PANTHER" id="PTHR22975">
    <property type="entry name" value="UBIQUITIN SPECIFIC PROTEINASE"/>
    <property type="match status" value="1"/>
</dbReference>
<feature type="domain" description="USP" evidence="5">
    <location>
        <begin position="3309"/>
        <end position="3625"/>
    </location>
</feature>
<feature type="compositionally biased region" description="Low complexity" evidence="4">
    <location>
        <begin position="346"/>
        <end position="358"/>
    </location>
</feature>
<dbReference type="InterPro" id="IPR001878">
    <property type="entry name" value="Znf_CCHC"/>
</dbReference>
<feature type="domain" description="USP" evidence="5">
    <location>
        <begin position="1043"/>
        <end position="1352"/>
    </location>
</feature>
<feature type="region of interest" description="Disordered" evidence="4">
    <location>
        <begin position="2617"/>
        <end position="2690"/>
    </location>
</feature>
<evidence type="ECO:0000256" key="3">
    <source>
        <dbReference type="SAM" id="Coils"/>
    </source>
</evidence>
<feature type="region of interest" description="Disordered" evidence="4">
    <location>
        <begin position="2381"/>
        <end position="2440"/>
    </location>
</feature>
<evidence type="ECO:0000256" key="4">
    <source>
        <dbReference type="SAM" id="MobiDB-lite"/>
    </source>
</evidence>
<evidence type="ECO:0000256" key="1">
    <source>
        <dbReference type="ARBA" id="ARBA00022786"/>
    </source>
</evidence>
<dbReference type="GO" id="GO:0004843">
    <property type="term" value="F:cysteine-type deubiquitinase activity"/>
    <property type="evidence" value="ECO:0007669"/>
    <property type="project" value="InterPro"/>
</dbReference>
<dbReference type="Gene3D" id="4.10.60.10">
    <property type="entry name" value="Zinc finger, CCHC-type"/>
    <property type="match status" value="1"/>
</dbReference>
<feature type="domain" description="USP" evidence="5">
    <location>
        <begin position="518"/>
        <end position="828"/>
    </location>
</feature>
<feature type="region of interest" description="Disordered" evidence="4">
    <location>
        <begin position="2244"/>
        <end position="2313"/>
    </location>
</feature>
<dbReference type="InterPro" id="IPR052398">
    <property type="entry name" value="Ubiquitin_hydrolase_53/54"/>
</dbReference>
<dbReference type="GO" id="GO:0008270">
    <property type="term" value="F:zinc ion binding"/>
    <property type="evidence" value="ECO:0007669"/>
    <property type="project" value="InterPro"/>
</dbReference>
<keyword evidence="2" id="KW-0378">Hydrolase</keyword>
<accession>A0AAW1RAM0</accession>
<name>A0AAW1RAM0_9CHLO</name>
<feature type="region of interest" description="Disordered" evidence="4">
    <location>
        <begin position="474"/>
        <end position="506"/>
    </location>
</feature>
<sequence>MWRAEVTRHLCVLQSKRLRRDQEAKHFLVQLLPRQEHDIKRHRAELKKKIMEKQGKSAKETKAREDMATECKRLKVMLAQIQEVHAASVAALEAIERQIKATNLELASGSYVDSGGPLERLMDRVTQLAKAAHTTSVVQPHARVCMELDVRCDLENALKGLSATLAEDHKRLLRELQSCDVHLDALRHASVLTITELSCKLIAPLQPYYERFVVALARKKVEEAANAHIDVQAEAARKELMAAEASKAAADEVARERSEAEAAKKRAKKAARRKAGKAASGAGGLLAAAAEEEAGTADAREEEAADLAEGEGNAEQQPAAPTAGSVSAVEEEEDDSWGVVRRAKSGAEAGAGPSSGGAARRERGVAQRPAPTGAEWGGPWESLGAWRGGTDSASWRSTGPDDGERRGPVSPLAYRRGDSGGSEPYRTLPAPSRHAVAQPGTPPPPPSTAPWGAPAQVGAAEVDGADEFDELLGMLTGNSSAPPTPTRSDAAALASSSPQARAGEARQRALHGLAAAAPRLQNETGEYNCFLNVVVQCLWHCAAFREGFLGLGPERLQGNAVTAGLAVLFKSFADVAAARELAEPGVEQPRHVVAPTALREALAELNALLFNVGEMSDAAEVLGAIYDSLRTIPGGGELVDSVFGLHVSERVHCGACGKETHASAYMQYFYNVSATALRMQAGAANEGDSLALGKLLHSIDAQLHKSCDTDAGGCGALNEIELSLAREPPAVFTVQLAWESQQESAADITSTLIGIPHGFVDLSAVYSGLGGDQQYRLKSMVCFYGAHYHAFVWSSSRWFTFDDSEQLVEQPAGRWHDPQADCLCADTMLDKVSGDTREARVANALKKLRKILKASASVGDNPQRQLSKPLGSNAWRWLHGLPACALLQQPLQDALDKRRPLALLQLMELDRVLAAGGTRLEACAAAQAVEVSLHAEAAQQEQPRPRLPDGVRAFVRRSLLAPRSKPTGKAGKDEPAGKARKDEPAGKARKDEPAGQSAKAATDRAAKVMAGRGALAAAVPASHSVQVRAPHVVRPQALAAAAPGLQNEAGEYNCFLNMVVQCLWHCAAFREDFQGLGPDRLQRNAVTAGLAALFKSFAKMTAAETAGEQPRQVVAPTALREALAELNAQRFNIAEMSDAAEVMGAIYDSVRTMPGGGKLVDTVFGLHVAEHVHCARCGKDTHANAHTQFFYNVSATALRMQGGSSTDVPPLGKLLHSIEARLCKSCDTDVGGCGAQNEIVVRLTRAPPAVFTVQLAWESQQESAADITATLAAVQDRVDLGAVYSGLGRQEYRLRSMVCFYGAHYHAFVCSSNRWLTFDDSAVNAVGPEWRTVIKKCGLGRIQPAVLLFEKVPGVEASSALCAAYYVEVVTLVGEQRARSRLARLSEALKHVEAWSDPRDDLPAESGAKDDERLPCPLELRALAAPKALLLESAWMRCNLLRQDLPGSWNAQETPWNLRLAFNKLLATDSAGAGFALPPSILSRLQRQLQQLKPSADKEEQGTKRRMTAEQAAQEEALKKRKEKLQELSKKRAATVKQPEELVVCDDQQLREYLREAVPDGIEERAAWFRDLLQLTVAEVEAALPAVFSGKRSKELKFARKALRFWTAMPNRALCHALPLLDQEYGDVDSAELEALTPSVALLRLQDLLVMRLQVQMAEVDDRGQTAAREVASGRSECAAALRLACGGAEPLPMLPRGAEGPREPHFEGQRVVEPWEELDGDGAAVYGEDVQRSGADYIVAASKHVARCLEVLEEECMALAKTRDSCKSDADLQPRLLETTFWHAHFGVASASIYITEKLPGELRLADVPADCELAALRGEALLALAHLVWRREAHAAGVVGTHVSDAGAEERIQELVGHLAENNSAWERTAVLGKKSHLRRFRFRFLDTSISSSLAAAGGGHVQAAASANGSAPPVVSDQAASDVGTAPPFIFIAPGLEVQERAERKILLDEAPWHGKRRMEREGEVLIECVGAADEAPADYAAAAFKLLSDITYGRSLASIGRPPADSVPGFWERLPSMIMMCAAQARQYEDVRRRAGNALSATLRALEELERTSDDEGARAAVKEIFDDAEHFWSKIICMVDVARSAAGVTMSEYMTKRREMREREIGVLKNLDLPDGQARIAELDQQCKAVARRRAVFHRDFKAAVQERPNLTAQEDGGGREKGVILVLQRAILGCDLVLEAAYLSTRHLQSMYLRASLLTIPAYLDAAIEAAVRARVSTRQQARAEVAAEKLQQQLLEAEEADQERSRAKRRAEIEKKAAKERRAAERRAEEAAKKAAEEAERERRQAEKAQREREAEEEEQRAALEAAAEQEARVAALRAELLETSKLAAVPAPAPAGVHMQTAAAAPAAAHPVAPAREARFGRNFGAATAAVTADLERGGQAPRRGVRRDAPAQQQEAPRIEGHGWSARSGEEERGRRDKRRSMESLPSGVLSPDLLDLPKVGDLVRICHKYAGGSGAPSAEVQERMLREGQAQLLRLRGALTSAAGGVGCLRCGDGTHSWTECPDVVALPKSDGPNSRKAYAKELGVEVCFYCGSTSHWFHSCSESQGFSREGARVVAEAFRNGAYAGAPALPLLAMMRAAHRYRGEAAPADARRNSWASRCGQGQRASALAAPEAPPAAGAQKEAAASGGSVAARNSGSRPSSGAAAAASRPTSAAAAETGGSTGDGETTRRPPKPLTEKELLRQKVELARSSVAQANKCLRCQNAGHSLMDCPQMMGVPPGVRARMKDMYLRGERAAADALLESGRARDRPARTRAVLPALPAGIRLTTPPHVHGCFQCGQRHGLKDCPELNSLPANTLQLLMSYYRAREEEKMGIMKPSGSANVITAVRPSRRTCHHCQGDHRVRECGELEDVSEQGKGWMSDLYTAGKREAALTLMRAEKAQRAGGCLHCRGPHRLADCDALGRLAKRVDLTTLYRQGRVAEAANALGNAGLLLGCAACRSIGAADAHRHSMEDCPRLAALPEEACTQMHAALRSGLAAEVDTVRDLWGLNAALQPSGSVAAFKGERATSPAASAPGRSPGGWAAIVAGGESAPAPAPKPAGPPTVDEPPPAILREEPSGAGEPGVHAPRENSHEAVAEGAGSAVRAWQPVLPPQAAASASASAESRGSRLGLPPGFDSQPPQAPEPAAGAPAAAYKLRPAPAPFLPQLRLQGEAGEAAPAPAAVPEEPDDEDDMAAMLSMLSMGQAAAPKAAAPQAAAPQAWDAPGALAAAPRAAPVGSYARAAAGEISAVGGESDETDGTAAAQEAADMEAAIKASIAEMQARPQKRHPLGMAPQPPQRATDTERDAAAAAPSETGLQNETGEYNCFLNAVVQCLWHCAAFKDGLLRRPEDALQGNAVTAGLLELFRAFAAQDAERGRPDGRRLVVDPTPLREALAAYNAAAFRIGEMSDAAEVLGEIYDSLRAVQGGGELVDAVFGLHVSEHVHCGACGKDTHVNAYTQFFYNASATALRLQAMVEEAGAPTLGQLLRGLEQQHQKKCDVDAGGCDAPSAVQHFLQLRGRRPPAVFTLQLAWESQREGPEDIRDTLAAISEEVDIGQVYLGLEEMEFEYSLHSMVCFYGAHYQAFVWSQKAQLWLLFDDSHVSKVGDFEAVSRKCFLGRIQPSVLFFTRMGPV</sequence>
<feature type="region of interest" description="Disordered" evidence="4">
    <location>
        <begin position="958"/>
        <end position="1005"/>
    </location>
</feature>
<gene>
    <name evidence="6" type="ORF">WJX81_006901</name>
</gene>
<feature type="compositionally biased region" description="Acidic residues" evidence="4">
    <location>
        <begin position="290"/>
        <end position="309"/>
    </location>
</feature>
<dbReference type="GO" id="GO:0016579">
    <property type="term" value="P:protein deubiquitination"/>
    <property type="evidence" value="ECO:0007669"/>
    <property type="project" value="InterPro"/>
</dbReference>
<feature type="region of interest" description="Disordered" evidence="4">
    <location>
        <begin position="290"/>
        <end position="456"/>
    </location>
</feature>
<comment type="caution">
    <text evidence="6">The sequence shown here is derived from an EMBL/GenBank/DDBJ whole genome shotgun (WGS) entry which is preliminary data.</text>
</comment>
<dbReference type="Proteomes" id="UP001445335">
    <property type="component" value="Unassembled WGS sequence"/>
</dbReference>
<protein>
    <recommendedName>
        <fullName evidence="5">USP domain-containing protein</fullName>
    </recommendedName>
</protein>
<feature type="coiled-coil region" evidence="3">
    <location>
        <begin position="233"/>
        <end position="273"/>
    </location>
</feature>
<keyword evidence="1" id="KW-0833">Ubl conjugation pathway</keyword>
<dbReference type="EMBL" id="JALJOU010000050">
    <property type="protein sequence ID" value="KAK9830630.1"/>
    <property type="molecule type" value="Genomic_DNA"/>
</dbReference>
<feature type="compositionally biased region" description="Basic and acidic residues" evidence="4">
    <location>
        <begin position="3080"/>
        <end position="3089"/>
    </location>
</feature>
<keyword evidence="7" id="KW-1185">Reference proteome</keyword>
<feature type="compositionally biased region" description="Basic and acidic residues" evidence="4">
    <location>
        <begin position="970"/>
        <end position="993"/>
    </location>
</feature>
<evidence type="ECO:0000313" key="7">
    <source>
        <dbReference type="Proteomes" id="UP001445335"/>
    </source>
</evidence>
<organism evidence="6 7">
    <name type="scientific">Elliptochloris bilobata</name>
    <dbReference type="NCBI Taxonomy" id="381761"/>
    <lineage>
        <taxon>Eukaryota</taxon>
        <taxon>Viridiplantae</taxon>
        <taxon>Chlorophyta</taxon>
        <taxon>core chlorophytes</taxon>
        <taxon>Trebouxiophyceae</taxon>
        <taxon>Trebouxiophyceae incertae sedis</taxon>
        <taxon>Elliptochloris clade</taxon>
        <taxon>Elliptochloris</taxon>
    </lineage>
</organism>
<reference evidence="6 7" key="1">
    <citation type="journal article" date="2024" name="Nat. Commun.">
        <title>Phylogenomics reveals the evolutionary origins of lichenization in chlorophyte algae.</title>
        <authorList>
            <person name="Puginier C."/>
            <person name="Libourel C."/>
            <person name="Otte J."/>
            <person name="Skaloud P."/>
            <person name="Haon M."/>
            <person name="Grisel S."/>
            <person name="Petersen M."/>
            <person name="Berrin J.G."/>
            <person name="Delaux P.M."/>
            <person name="Dal Grande F."/>
            <person name="Keller J."/>
        </authorList>
    </citation>
    <scope>NUCLEOTIDE SEQUENCE [LARGE SCALE GENOMIC DNA]</scope>
    <source>
        <strain evidence="6 7">SAG 245.80</strain>
    </source>
</reference>
<dbReference type="InterPro" id="IPR038765">
    <property type="entry name" value="Papain-like_cys_pep_sf"/>
</dbReference>
<keyword evidence="3" id="KW-0175">Coiled coil</keyword>
<evidence type="ECO:0000256" key="2">
    <source>
        <dbReference type="ARBA" id="ARBA00022801"/>
    </source>
</evidence>
<feature type="compositionally biased region" description="Low complexity" evidence="4">
    <location>
        <begin position="2617"/>
        <end position="2670"/>
    </location>
</feature>
<dbReference type="PANTHER" id="PTHR22975:SF9">
    <property type="entry name" value="ECHINUS SPLICE FORM 3"/>
    <property type="match status" value="1"/>
</dbReference>
<feature type="region of interest" description="Disordered" evidence="4">
    <location>
        <begin position="3108"/>
        <end position="3145"/>
    </location>
</feature>
<dbReference type="Pfam" id="PF00443">
    <property type="entry name" value="UCH"/>
    <property type="match status" value="3"/>
</dbReference>
<dbReference type="Gene3D" id="3.90.70.10">
    <property type="entry name" value="Cysteine proteinases"/>
    <property type="match status" value="3"/>
</dbReference>
<dbReference type="InterPro" id="IPR028889">
    <property type="entry name" value="USP"/>
</dbReference>
<evidence type="ECO:0000259" key="5">
    <source>
        <dbReference type="PROSITE" id="PS50235"/>
    </source>
</evidence>
<dbReference type="InterPro" id="IPR001394">
    <property type="entry name" value="Peptidase_C19_UCH"/>
</dbReference>
<dbReference type="PROSITE" id="PS50235">
    <property type="entry name" value="USP_3"/>
    <property type="match status" value="3"/>
</dbReference>
<dbReference type="SUPFAM" id="SSF54001">
    <property type="entry name" value="Cysteine proteinases"/>
    <property type="match status" value="3"/>
</dbReference>